<dbReference type="InterPro" id="IPR036390">
    <property type="entry name" value="WH_DNA-bd_sf"/>
</dbReference>
<dbReference type="AlphaFoldDB" id="A0A6J5FUH3"/>
<proteinExistence type="predicted"/>
<name>A0A6J5FUH3_9BURK</name>
<dbReference type="GO" id="GO:0003700">
    <property type="term" value="F:DNA-binding transcription factor activity"/>
    <property type="evidence" value="ECO:0007669"/>
    <property type="project" value="TreeGrafter"/>
</dbReference>
<evidence type="ECO:0000313" key="1">
    <source>
        <dbReference type="EMBL" id="CAB3785028.1"/>
    </source>
</evidence>
<dbReference type="GO" id="GO:0005829">
    <property type="term" value="C:cytosol"/>
    <property type="evidence" value="ECO:0007669"/>
    <property type="project" value="TreeGrafter"/>
</dbReference>
<evidence type="ECO:0000313" key="2">
    <source>
        <dbReference type="Proteomes" id="UP000494252"/>
    </source>
</evidence>
<dbReference type="PANTHER" id="PTHR33221">
    <property type="entry name" value="WINGED HELIX-TURN-HELIX TRANSCRIPTIONAL REGULATOR, RRF2 FAMILY"/>
    <property type="match status" value="1"/>
</dbReference>
<dbReference type="Gene3D" id="1.10.10.10">
    <property type="entry name" value="Winged helix-like DNA-binding domain superfamily/Winged helix DNA-binding domain"/>
    <property type="match status" value="1"/>
</dbReference>
<dbReference type="EMBL" id="CADIKI010000004">
    <property type="protein sequence ID" value="CAB3785028.1"/>
    <property type="molecule type" value="Genomic_DNA"/>
</dbReference>
<accession>A0A6J5FUH3</accession>
<evidence type="ECO:0008006" key="3">
    <source>
        <dbReference type="Google" id="ProtNLM"/>
    </source>
</evidence>
<dbReference type="Proteomes" id="UP000494252">
    <property type="component" value="Unassembled WGS sequence"/>
</dbReference>
<reference evidence="1 2" key="1">
    <citation type="submission" date="2020-04" db="EMBL/GenBank/DDBJ databases">
        <authorList>
            <person name="De Canck E."/>
        </authorList>
    </citation>
    <scope>NUCLEOTIDE SEQUENCE [LARGE SCALE GENOMIC DNA]</scope>
    <source>
        <strain evidence="1 2">LMG 27177</strain>
    </source>
</reference>
<dbReference type="PROSITE" id="PS51197">
    <property type="entry name" value="HTH_RRF2_2"/>
    <property type="match status" value="1"/>
</dbReference>
<sequence length="174" mass="19147">MITPCYTLTQLDKFLEIAPKMKTDSRISRVLHALIHMKYADGPLTSAALGEMLGTNAVVVRRLFGGLRDVGYVTSEKGHGGGWVLDKPLESMTLLDVYRAVGEPPLFSDLVSHDHPECLVEQAVNAQLSETLREAEAVMLARFAKVTIAMLAGDFEAPTFRSTSPKRRSRSTSR</sequence>
<dbReference type="InterPro" id="IPR000944">
    <property type="entry name" value="Tscrpt_reg_Rrf2"/>
</dbReference>
<gene>
    <name evidence="1" type="ORF">LMG27177_01740</name>
</gene>
<dbReference type="InterPro" id="IPR036388">
    <property type="entry name" value="WH-like_DNA-bd_sf"/>
</dbReference>
<organism evidence="1 2">
    <name type="scientific">Paraburkholderia fynbosensis</name>
    <dbReference type="NCBI Taxonomy" id="1200993"/>
    <lineage>
        <taxon>Bacteria</taxon>
        <taxon>Pseudomonadati</taxon>
        <taxon>Pseudomonadota</taxon>
        <taxon>Betaproteobacteria</taxon>
        <taxon>Burkholderiales</taxon>
        <taxon>Burkholderiaceae</taxon>
        <taxon>Paraburkholderia</taxon>
    </lineage>
</organism>
<dbReference type="SUPFAM" id="SSF46785">
    <property type="entry name" value="Winged helix' DNA-binding domain"/>
    <property type="match status" value="1"/>
</dbReference>
<keyword evidence="2" id="KW-1185">Reference proteome</keyword>
<dbReference type="Pfam" id="PF02082">
    <property type="entry name" value="Rrf2"/>
    <property type="match status" value="1"/>
</dbReference>
<dbReference type="PANTHER" id="PTHR33221:SF15">
    <property type="entry name" value="HTH-TYPE TRANSCRIPTIONAL REGULATOR YWGB-RELATED"/>
    <property type="match status" value="1"/>
</dbReference>
<protein>
    <recommendedName>
        <fullName evidence="3">HTH-type transcriptional regulator YwnA</fullName>
    </recommendedName>
</protein>